<reference evidence="4" key="1">
    <citation type="submission" date="2020-05" db="UniProtKB">
        <authorList>
            <consortium name="EnsemblMetazoa"/>
        </authorList>
    </citation>
    <scope>IDENTIFICATION</scope>
    <source>
        <strain evidence="4">Yale</strain>
    </source>
</reference>
<protein>
    <recommendedName>
        <fullName evidence="3">Arrestin C-terminal-like domain-containing protein</fullName>
    </recommendedName>
</protein>
<organism evidence="4 5">
    <name type="scientific">Glossina morsitans morsitans</name>
    <name type="common">Savannah tsetse fly</name>
    <dbReference type="NCBI Taxonomy" id="37546"/>
    <lineage>
        <taxon>Eukaryota</taxon>
        <taxon>Metazoa</taxon>
        <taxon>Ecdysozoa</taxon>
        <taxon>Arthropoda</taxon>
        <taxon>Hexapoda</taxon>
        <taxon>Insecta</taxon>
        <taxon>Pterygota</taxon>
        <taxon>Neoptera</taxon>
        <taxon>Endopterygota</taxon>
        <taxon>Diptera</taxon>
        <taxon>Brachycera</taxon>
        <taxon>Muscomorpha</taxon>
        <taxon>Hippoboscoidea</taxon>
        <taxon>Glossinidae</taxon>
        <taxon>Glossina</taxon>
    </lineage>
</organism>
<dbReference type="Proteomes" id="UP000092444">
    <property type="component" value="Unassembled WGS sequence"/>
</dbReference>
<dbReference type="Gene3D" id="2.60.40.640">
    <property type="match status" value="2"/>
</dbReference>
<comment type="similarity">
    <text evidence="1">Belongs to the arrestin family.</text>
</comment>
<dbReference type="EnsemblMetazoa" id="GMOY000866-RA">
    <property type="protein sequence ID" value="GMOY000866-PA"/>
    <property type="gene ID" value="GMOY000866"/>
</dbReference>
<dbReference type="InterPro" id="IPR014752">
    <property type="entry name" value="Arrestin-like_C"/>
</dbReference>
<dbReference type="STRING" id="37546.A0A1B0FBG2"/>
<accession>A0A1B0FBG2</accession>
<dbReference type="Pfam" id="PF00339">
    <property type="entry name" value="Arrestin_N"/>
    <property type="match status" value="1"/>
</dbReference>
<dbReference type="Pfam" id="PF02752">
    <property type="entry name" value="Arrestin_C"/>
    <property type="match status" value="1"/>
</dbReference>
<evidence type="ECO:0000313" key="5">
    <source>
        <dbReference type="Proteomes" id="UP000092444"/>
    </source>
</evidence>
<evidence type="ECO:0000313" key="4">
    <source>
        <dbReference type="EnsemblMetazoa" id="GMOY000866-PA"/>
    </source>
</evidence>
<dbReference type="InterPro" id="IPR014756">
    <property type="entry name" value="Ig_E-set"/>
</dbReference>
<evidence type="ECO:0000256" key="1">
    <source>
        <dbReference type="ARBA" id="ARBA00005298"/>
    </source>
</evidence>
<dbReference type="SMART" id="SM01017">
    <property type="entry name" value="Arrestin_C"/>
    <property type="match status" value="1"/>
</dbReference>
<dbReference type="PhylomeDB" id="A0A1B0FBG2"/>
<keyword evidence="5" id="KW-1185">Reference proteome</keyword>
<name>A0A1B0FBG2_GLOMM</name>
<dbReference type="EMBL" id="CCAG010002357">
    <property type="status" value="NOT_ANNOTATED_CDS"/>
    <property type="molecule type" value="Genomic_DNA"/>
</dbReference>
<proteinExistence type="inferred from homology"/>
<evidence type="ECO:0000259" key="3">
    <source>
        <dbReference type="SMART" id="SM01017"/>
    </source>
</evidence>
<dbReference type="InterPro" id="IPR050357">
    <property type="entry name" value="Arrestin_domain-protein"/>
</dbReference>
<keyword evidence="2" id="KW-0716">Sensory transduction</keyword>
<dbReference type="GO" id="GO:0015031">
    <property type="term" value="P:protein transport"/>
    <property type="evidence" value="ECO:0007669"/>
    <property type="project" value="TreeGrafter"/>
</dbReference>
<dbReference type="InterPro" id="IPR011021">
    <property type="entry name" value="Arrestin-like_N"/>
</dbReference>
<dbReference type="VEuPathDB" id="VectorBase:GMOY000866"/>
<sequence>MSSKCTILFDNNPFGVYYAGQEVSGKVELITTRPKTVRGIIITVSGFAEVRWTEHITKQDTHGERQKTIETYSASEIYYSNERYVYGQSGGTQMVLAAGKYVFPFQTIIPPNAPTSLNGAWGQIHHEVSVVVDRVMRYNNIFKQPYTVIVPHDLNLNPSNVQPLHKIDEKVFCWSLCCGNQGPMVMEIKVPYASCTPGQKVHFNIILNNQSDVHCSDVKVRLMKKEVYTSRSPETKTKETEIKIADNHCGEVIKRNKAEFNEYLQIPSTIPTLIGNCNIIKVHYTLKFIAKVSRIHRDLIIEFPFTIGTWPVYASIMSNEPITNQPINNFSRLVAPPTYEEDVRSEQFENNTFKPRYPVFLNDGTLAAAALSPSNNSYPTPYLAPKSPLTYSACPTAPPSALALQTKHEPATKGHVEQPQLEVLGFSLPPGYETTSTNIGWK</sequence>
<dbReference type="PANTHER" id="PTHR11188:SF167">
    <property type="entry name" value="ARRESTIN C-TERMINAL-LIKE DOMAIN-CONTAINING PROTEIN-RELATED"/>
    <property type="match status" value="1"/>
</dbReference>
<dbReference type="InterPro" id="IPR011022">
    <property type="entry name" value="Arrestin_C-like"/>
</dbReference>
<dbReference type="GO" id="GO:0005737">
    <property type="term" value="C:cytoplasm"/>
    <property type="evidence" value="ECO:0007669"/>
    <property type="project" value="TreeGrafter"/>
</dbReference>
<feature type="domain" description="Arrestin C-terminal-like" evidence="3">
    <location>
        <begin position="180"/>
        <end position="312"/>
    </location>
</feature>
<dbReference type="SUPFAM" id="SSF81296">
    <property type="entry name" value="E set domains"/>
    <property type="match status" value="2"/>
</dbReference>
<dbReference type="EMBL" id="CCAG010002358">
    <property type="status" value="NOT_ANNOTATED_CDS"/>
    <property type="molecule type" value="Genomic_DNA"/>
</dbReference>
<dbReference type="PANTHER" id="PTHR11188">
    <property type="entry name" value="ARRESTIN DOMAIN CONTAINING PROTEIN"/>
    <property type="match status" value="1"/>
</dbReference>
<evidence type="ECO:0000256" key="2">
    <source>
        <dbReference type="ARBA" id="ARBA00022606"/>
    </source>
</evidence>
<dbReference type="AlphaFoldDB" id="A0A1B0FBG2"/>